<keyword evidence="1" id="KW-0472">Membrane</keyword>
<evidence type="ECO:0000313" key="2">
    <source>
        <dbReference type="EMBL" id="EAY24937.1"/>
    </source>
</evidence>
<gene>
    <name evidence="2" type="ORF">M23134_04976</name>
</gene>
<dbReference type="EMBL" id="AAWS01000058">
    <property type="protein sequence ID" value="EAY24937.1"/>
    <property type="molecule type" value="Genomic_DNA"/>
</dbReference>
<evidence type="ECO:0000256" key="1">
    <source>
        <dbReference type="SAM" id="Phobius"/>
    </source>
</evidence>
<keyword evidence="1" id="KW-1133">Transmembrane helix</keyword>
<organism evidence="2 3">
    <name type="scientific">Microscilla marina ATCC 23134</name>
    <dbReference type="NCBI Taxonomy" id="313606"/>
    <lineage>
        <taxon>Bacteria</taxon>
        <taxon>Pseudomonadati</taxon>
        <taxon>Bacteroidota</taxon>
        <taxon>Cytophagia</taxon>
        <taxon>Cytophagales</taxon>
        <taxon>Microscillaceae</taxon>
        <taxon>Microscilla</taxon>
    </lineage>
</organism>
<comment type="caution">
    <text evidence="2">The sequence shown here is derived from an EMBL/GenBank/DDBJ whole genome shotgun (WGS) entry which is preliminary data.</text>
</comment>
<keyword evidence="3" id="KW-1185">Reference proteome</keyword>
<feature type="transmembrane region" description="Helical" evidence="1">
    <location>
        <begin position="21"/>
        <end position="40"/>
    </location>
</feature>
<accession>A1ZXG8</accession>
<keyword evidence="1" id="KW-0812">Transmembrane</keyword>
<dbReference type="AlphaFoldDB" id="A1ZXG8"/>
<reference evidence="2 3" key="1">
    <citation type="submission" date="2007-01" db="EMBL/GenBank/DDBJ databases">
        <authorList>
            <person name="Haygood M."/>
            <person name="Podell S."/>
            <person name="Anderson C."/>
            <person name="Hopkinson B."/>
            <person name="Roe K."/>
            <person name="Barbeau K."/>
            <person name="Gaasterland T."/>
            <person name="Ferriera S."/>
            <person name="Johnson J."/>
            <person name="Kravitz S."/>
            <person name="Beeson K."/>
            <person name="Sutton G."/>
            <person name="Rogers Y.-H."/>
            <person name="Friedman R."/>
            <person name="Frazier M."/>
            <person name="Venter J.C."/>
        </authorList>
    </citation>
    <scope>NUCLEOTIDE SEQUENCE [LARGE SCALE GENOMIC DNA]</scope>
    <source>
        <strain evidence="2 3">ATCC 23134</strain>
    </source>
</reference>
<proteinExistence type="predicted"/>
<sequence>MLSEYILPHKTRVSKAWRVTIEAFIFLFFYVTFWATPRLWGEN</sequence>
<protein>
    <submittedName>
        <fullName evidence="2">Uncharacterized protein</fullName>
    </submittedName>
</protein>
<name>A1ZXG8_MICM2</name>
<dbReference type="Proteomes" id="UP000004095">
    <property type="component" value="Unassembled WGS sequence"/>
</dbReference>
<evidence type="ECO:0000313" key="3">
    <source>
        <dbReference type="Proteomes" id="UP000004095"/>
    </source>
</evidence>